<dbReference type="KEGG" id="fas:105266202"/>
<keyword evidence="3" id="KW-0378">Hydrolase</keyword>
<keyword evidence="1" id="KW-0645">Protease</keyword>
<dbReference type="AlphaFoldDB" id="A0A9R1T4R6"/>
<dbReference type="Pfam" id="PF17771">
    <property type="entry name" value="ADAMTS_CR_2"/>
    <property type="match status" value="1"/>
</dbReference>
<evidence type="ECO:0000256" key="3">
    <source>
        <dbReference type="ARBA" id="ARBA00022801"/>
    </source>
</evidence>
<evidence type="ECO:0000256" key="4">
    <source>
        <dbReference type="ARBA" id="ARBA00022833"/>
    </source>
</evidence>
<dbReference type="GO" id="GO:0046872">
    <property type="term" value="F:metal ion binding"/>
    <property type="evidence" value="ECO:0007669"/>
    <property type="project" value="UniProtKB-KW"/>
</dbReference>
<keyword evidence="5 12" id="KW-0482">Metalloprotease</keyword>
<feature type="signal peptide" evidence="9">
    <location>
        <begin position="1"/>
        <end position="19"/>
    </location>
</feature>
<evidence type="ECO:0000256" key="5">
    <source>
        <dbReference type="ARBA" id="ARBA00023049"/>
    </source>
</evidence>
<dbReference type="PANTHER" id="PTHR11905">
    <property type="entry name" value="ADAM A DISINTEGRIN AND METALLOPROTEASE DOMAIN"/>
    <property type="match status" value="1"/>
</dbReference>
<keyword evidence="6 8" id="KW-1015">Disulfide bond</keyword>
<feature type="active site" evidence="8">
    <location>
        <position position="385"/>
    </location>
</feature>
<evidence type="ECO:0000256" key="1">
    <source>
        <dbReference type="ARBA" id="ARBA00022670"/>
    </source>
</evidence>
<reference evidence="12" key="1">
    <citation type="submission" date="2025-08" db="UniProtKB">
        <authorList>
            <consortium name="RefSeq"/>
        </authorList>
    </citation>
    <scope>IDENTIFICATION</scope>
    <source>
        <strain evidence="12">USDA-PBARC FA_bdor</strain>
        <tissue evidence="12">Whole organism</tissue>
    </source>
</reference>
<feature type="chain" id="PRO_5040444320" evidence="9">
    <location>
        <begin position="20"/>
        <end position="525"/>
    </location>
</feature>
<proteinExistence type="predicted"/>
<evidence type="ECO:0000256" key="9">
    <source>
        <dbReference type="SAM" id="SignalP"/>
    </source>
</evidence>
<dbReference type="RefSeq" id="XP_011302463.1">
    <property type="nucleotide sequence ID" value="XM_011304161.1"/>
</dbReference>
<evidence type="ECO:0000256" key="8">
    <source>
        <dbReference type="PROSITE-ProRule" id="PRU00276"/>
    </source>
</evidence>
<dbReference type="InterPro" id="IPR001590">
    <property type="entry name" value="Peptidase_M12B"/>
</dbReference>
<evidence type="ECO:0000313" key="12">
    <source>
        <dbReference type="RefSeq" id="XP_011302463.1"/>
    </source>
</evidence>
<evidence type="ECO:0000256" key="2">
    <source>
        <dbReference type="ARBA" id="ARBA00022723"/>
    </source>
</evidence>
<accession>A0A9R1T4R6</accession>
<dbReference type="SUPFAM" id="SSF55486">
    <property type="entry name" value="Metalloproteases ('zincins'), catalytic domain"/>
    <property type="match status" value="1"/>
</dbReference>
<dbReference type="InterPro" id="IPR024079">
    <property type="entry name" value="MetalloPept_cat_dom_sf"/>
</dbReference>
<sequence>MRGLPTLLWGIAALCAANAVPVHQLHERMTPTERLQIFQTSDVPEYEITSIHWPRVERRSADGSTGIYLKAFGADIELWLKPTDSVLAGYDTPVYLLKSGDSAPKITKFSNVMERLDGFEDTKKSAALVVRRREDKSREMIGTIGSEHLVIAPIPERLIGEVRRQRRSADDIAVSEQDDHHYHIVYKRSPSSINVEHPEPLLARADTQTESPQLPIPDTVYPELLIVVANDLYKKLGNDFWHSTAYILAFWNSVDLRYRTFQNPKFRLNIAGIVLAEDPEVLVYLAANAEDENTTVATPALRESGTYWYARKDDIPIENYDIVVTMTSKALCNFYKGDPNCHPGTLGMAFIAAACKRSDYFKELGGSVLLTDSAAFDGVHTAVHELGHSFGARHDTTECPHTDGFIMAGVPHLNENSSDWSKCTVRQIQNYLETGPTCLYNKPHKKNILPRYLPGSIMTADQQCQKLEGTKACEVDELICQRLMCIRAGRDDNYCGTMGNAAADGTHCGGGNICLNARCVRPPKF</sequence>
<keyword evidence="7" id="KW-0325">Glycoprotein</keyword>
<gene>
    <name evidence="12" type="primary">LOC105266202</name>
</gene>
<dbReference type="Gene3D" id="3.40.1620.60">
    <property type="match status" value="1"/>
</dbReference>
<comment type="caution">
    <text evidence="8">Lacks conserved residue(s) required for the propagation of feature annotation.</text>
</comment>
<organism evidence="11 12">
    <name type="scientific">Fopius arisanus</name>
    <dbReference type="NCBI Taxonomy" id="64838"/>
    <lineage>
        <taxon>Eukaryota</taxon>
        <taxon>Metazoa</taxon>
        <taxon>Ecdysozoa</taxon>
        <taxon>Arthropoda</taxon>
        <taxon>Hexapoda</taxon>
        <taxon>Insecta</taxon>
        <taxon>Pterygota</taxon>
        <taxon>Neoptera</taxon>
        <taxon>Endopterygota</taxon>
        <taxon>Hymenoptera</taxon>
        <taxon>Apocrita</taxon>
        <taxon>Ichneumonoidea</taxon>
        <taxon>Braconidae</taxon>
        <taxon>Opiinae</taxon>
        <taxon>Fopius</taxon>
    </lineage>
</organism>
<dbReference type="GeneID" id="105266202"/>
<dbReference type="Pfam" id="PF13582">
    <property type="entry name" value="Reprolysin_3"/>
    <property type="match status" value="1"/>
</dbReference>
<feature type="binding site" evidence="8">
    <location>
        <position position="384"/>
    </location>
    <ligand>
        <name>Zn(2+)</name>
        <dbReference type="ChEBI" id="CHEBI:29105"/>
        <note>catalytic</note>
    </ligand>
</feature>
<dbReference type="PROSITE" id="PS50215">
    <property type="entry name" value="ADAM_MEPRO"/>
    <property type="match status" value="1"/>
</dbReference>
<dbReference type="GO" id="GO:0006509">
    <property type="term" value="P:membrane protein ectodomain proteolysis"/>
    <property type="evidence" value="ECO:0007669"/>
    <property type="project" value="TreeGrafter"/>
</dbReference>
<name>A0A9R1T4R6_9HYME</name>
<evidence type="ECO:0000313" key="11">
    <source>
        <dbReference type="Proteomes" id="UP000694866"/>
    </source>
</evidence>
<feature type="binding site" evidence="8">
    <location>
        <position position="394"/>
    </location>
    <ligand>
        <name>Zn(2+)</name>
        <dbReference type="ChEBI" id="CHEBI:29105"/>
        <note>catalytic</note>
    </ligand>
</feature>
<keyword evidence="2 8" id="KW-0479">Metal-binding</keyword>
<evidence type="ECO:0000259" key="10">
    <source>
        <dbReference type="PROSITE" id="PS50215"/>
    </source>
</evidence>
<evidence type="ECO:0000256" key="6">
    <source>
        <dbReference type="ARBA" id="ARBA00023157"/>
    </source>
</evidence>
<dbReference type="Proteomes" id="UP000694866">
    <property type="component" value="Unplaced"/>
</dbReference>
<keyword evidence="9" id="KW-0732">Signal</keyword>
<feature type="domain" description="Peptidase M12B" evidence="10">
    <location>
        <begin position="220"/>
        <end position="443"/>
    </location>
</feature>
<keyword evidence="11" id="KW-1185">Reference proteome</keyword>
<evidence type="ECO:0000256" key="7">
    <source>
        <dbReference type="ARBA" id="ARBA00023180"/>
    </source>
</evidence>
<protein>
    <submittedName>
        <fullName evidence="12">Venom metalloproteinase 2</fullName>
    </submittedName>
</protein>
<feature type="disulfide bond" evidence="8">
    <location>
        <begin position="399"/>
        <end position="423"/>
    </location>
</feature>
<dbReference type="PANTHER" id="PTHR11905:SF249">
    <property type="entry name" value="SOL NARAE, ISOFORM C"/>
    <property type="match status" value="1"/>
</dbReference>
<feature type="binding site" evidence="8">
    <location>
        <position position="388"/>
    </location>
    <ligand>
        <name>Zn(2+)</name>
        <dbReference type="ChEBI" id="CHEBI:29105"/>
        <note>catalytic</note>
    </ligand>
</feature>
<dbReference type="InterPro" id="IPR041645">
    <property type="entry name" value="ADAMTS_CR_2"/>
</dbReference>
<dbReference type="OrthoDB" id="7695528at2759"/>
<dbReference type="Gene3D" id="3.40.390.10">
    <property type="entry name" value="Collagenase (Catalytic Domain)"/>
    <property type="match status" value="1"/>
</dbReference>
<dbReference type="GO" id="GO:0004222">
    <property type="term" value="F:metalloendopeptidase activity"/>
    <property type="evidence" value="ECO:0007669"/>
    <property type="project" value="InterPro"/>
</dbReference>
<keyword evidence="4 8" id="KW-0862">Zinc</keyword>